<name>A0A0F2LZV7_SPOSC</name>
<proteinExistence type="predicted"/>
<reference evidence="2 3" key="1">
    <citation type="journal article" date="2014" name="BMC Genomics">
        <title>Comparative genomics of the major fungal agents of human and animal Sporotrichosis: Sporothrix schenckii and Sporothrix brasiliensis.</title>
        <authorList>
            <person name="Teixeira M.M."/>
            <person name="de Almeida L.G."/>
            <person name="Kubitschek-Barreira P."/>
            <person name="Alves F.L."/>
            <person name="Kioshima E.S."/>
            <person name="Abadio A.K."/>
            <person name="Fernandes L."/>
            <person name="Derengowski L.S."/>
            <person name="Ferreira K.S."/>
            <person name="Souza R.C."/>
            <person name="Ruiz J.C."/>
            <person name="de Andrade N.C."/>
            <person name="Paes H.C."/>
            <person name="Nicola A.M."/>
            <person name="Albuquerque P."/>
            <person name="Gerber A.L."/>
            <person name="Martins V.P."/>
            <person name="Peconick L.D."/>
            <person name="Neto A.V."/>
            <person name="Chaucanez C.B."/>
            <person name="Silva P.A."/>
            <person name="Cunha O.L."/>
            <person name="de Oliveira F.F."/>
            <person name="dos Santos T.C."/>
            <person name="Barros A.L."/>
            <person name="Soares M.A."/>
            <person name="de Oliveira L.M."/>
            <person name="Marini M.M."/>
            <person name="Villalobos-Duno H."/>
            <person name="Cunha M.M."/>
            <person name="de Hoog S."/>
            <person name="da Silveira J.F."/>
            <person name="Henrissat B."/>
            <person name="Nino-Vega G.A."/>
            <person name="Cisalpino P.S."/>
            <person name="Mora-Montes H.M."/>
            <person name="Almeida S.R."/>
            <person name="Stajich J.E."/>
            <person name="Lopes-Bezerra L.M."/>
            <person name="Vasconcelos A.T."/>
            <person name="Felipe M.S."/>
        </authorList>
    </citation>
    <scope>NUCLEOTIDE SEQUENCE [LARGE SCALE GENOMIC DNA]</scope>
    <source>
        <strain evidence="2 3">1099-18</strain>
    </source>
</reference>
<comment type="caution">
    <text evidence="2">The sequence shown here is derived from an EMBL/GenBank/DDBJ whole genome shotgun (WGS) entry which is preliminary data.</text>
</comment>
<dbReference type="GeneID" id="27665864"/>
<evidence type="ECO:0000256" key="1">
    <source>
        <dbReference type="SAM" id="MobiDB-lite"/>
    </source>
</evidence>
<dbReference type="RefSeq" id="XP_016585060.1">
    <property type="nucleotide sequence ID" value="XM_016730587.1"/>
</dbReference>
<evidence type="ECO:0000313" key="3">
    <source>
        <dbReference type="Proteomes" id="UP000033710"/>
    </source>
</evidence>
<accession>A0A0F2LZV7</accession>
<reference evidence="2 3" key="2">
    <citation type="journal article" date="2015" name="Eukaryot. Cell">
        <title>Asexual propagation of a virulent clone complex in a human and feline outbreak of sporotrichosis.</title>
        <authorList>
            <person name="Teixeira Mde M."/>
            <person name="Rodrigues A.M."/>
            <person name="Tsui C.K."/>
            <person name="de Almeida L.G."/>
            <person name="Van Diepeningen A.D."/>
            <person name="van den Ende B.G."/>
            <person name="Fernandes G.F."/>
            <person name="Kano R."/>
            <person name="Hamelin R.C."/>
            <person name="Lopes-Bezerra L.M."/>
            <person name="Vasconcelos A.T."/>
            <person name="de Hoog S."/>
            <person name="de Camargo Z.P."/>
            <person name="Felipe M.S."/>
        </authorList>
    </citation>
    <scope>NUCLEOTIDE SEQUENCE [LARGE SCALE GENOMIC DNA]</scope>
    <source>
        <strain evidence="2 3">1099-18</strain>
    </source>
</reference>
<feature type="region of interest" description="Disordered" evidence="1">
    <location>
        <begin position="1"/>
        <end position="29"/>
    </location>
</feature>
<feature type="compositionally biased region" description="Polar residues" evidence="1">
    <location>
        <begin position="13"/>
        <end position="22"/>
    </location>
</feature>
<protein>
    <submittedName>
        <fullName evidence="2">Uncharacterized protein</fullName>
    </submittedName>
</protein>
<sequence>MVEEKADEKVEGATQNRMSWGSDSDYVRRRRHSTRQTQWGLWLESGGWRGWCRERCWETKKLNQVNKCVVEALGHKGNVVRRSPAGERKDRVEHQDKARGDNEGRGEG</sequence>
<gene>
    <name evidence="2" type="ORF">SPSK_03753</name>
</gene>
<dbReference type="KEGG" id="ssck:SPSK_03753"/>
<organism evidence="2 3">
    <name type="scientific">Sporothrix schenckii 1099-18</name>
    <dbReference type="NCBI Taxonomy" id="1397361"/>
    <lineage>
        <taxon>Eukaryota</taxon>
        <taxon>Fungi</taxon>
        <taxon>Dikarya</taxon>
        <taxon>Ascomycota</taxon>
        <taxon>Pezizomycotina</taxon>
        <taxon>Sordariomycetes</taxon>
        <taxon>Sordariomycetidae</taxon>
        <taxon>Ophiostomatales</taxon>
        <taxon>Ophiostomataceae</taxon>
        <taxon>Sporothrix</taxon>
    </lineage>
</organism>
<feature type="compositionally biased region" description="Basic and acidic residues" evidence="1">
    <location>
        <begin position="1"/>
        <end position="11"/>
    </location>
</feature>
<feature type="region of interest" description="Disordered" evidence="1">
    <location>
        <begin position="76"/>
        <end position="108"/>
    </location>
</feature>
<dbReference type="VEuPathDB" id="FungiDB:SPSK_03753"/>
<evidence type="ECO:0000313" key="2">
    <source>
        <dbReference type="EMBL" id="KJR82384.1"/>
    </source>
</evidence>
<feature type="compositionally biased region" description="Basic and acidic residues" evidence="1">
    <location>
        <begin position="84"/>
        <end position="108"/>
    </location>
</feature>
<dbReference type="Proteomes" id="UP000033710">
    <property type="component" value="Unassembled WGS sequence"/>
</dbReference>
<dbReference type="EMBL" id="AXCR01000010">
    <property type="protein sequence ID" value="KJR82384.1"/>
    <property type="molecule type" value="Genomic_DNA"/>
</dbReference>
<dbReference type="AlphaFoldDB" id="A0A0F2LZV7"/>